<dbReference type="EMBL" id="MNPL01004898">
    <property type="protein sequence ID" value="OQR76374.1"/>
    <property type="molecule type" value="Genomic_DNA"/>
</dbReference>
<keyword evidence="14" id="KW-1185">Reference proteome</keyword>
<feature type="domain" description="Nuclear receptor" evidence="11">
    <location>
        <begin position="534"/>
        <end position="609"/>
    </location>
</feature>
<evidence type="ECO:0000256" key="2">
    <source>
        <dbReference type="ARBA" id="ARBA00022723"/>
    </source>
</evidence>
<feature type="region of interest" description="Disordered" evidence="10">
    <location>
        <begin position="487"/>
        <end position="508"/>
    </location>
</feature>
<dbReference type="SUPFAM" id="SSF57716">
    <property type="entry name" value="Glucocorticoid receptor-like (DNA-binding domain)"/>
    <property type="match status" value="1"/>
</dbReference>
<dbReference type="Pfam" id="PF00104">
    <property type="entry name" value="Hormone_recep"/>
    <property type="match status" value="1"/>
</dbReference>
<name>A0A1V9XS87_9ACAR</name>
<dbReference type="InterPro" id="IPR013088">
    <property type="entry name" value="Znf_NHR/GATA"/>
</dbReference>
<keyword evidence="4" id="KW-0862">Zinc</keyword>
<dbReference type="InterPro" id="IPR000536">
    <property type="entry name" value="Nucl_hrmn_rcpt_lig-bd"/>
</dbReference>
<protein>
    <recommendedName>
        <fullName evidence="15">Nuclear hormone receptor FTZ-F1 beta-like</fullName>
    </recommendedName>
</protein>
<dbReference type="PROSITE" id="PS51030">
    <property type="entry name" value="NUCLEAR_REC_DBD_2"/>
    <property type="match status" value="1"/>
</dbReference>
<dbReference type="PROSITE" id="PS00031">
    <property type="entry name" value="NUCLEAR_REC_DBD_1"/>
    <property type="match status" value="1"/>
</dbReference>
<dbReference type="PANTHER" id="PTHR24086">
    <property type="entry name" value="NUCLEAR RECEPTOR SUBFAMILY 5 GROUP A"/>
    <property type="match status" value="1"/>
</dbReference>
<dbReference type="PRINTS" id="PR00398">
    <property type="entry name" value="STRDHORMONER"/>
</dbReference>
<feature type="compositionally biased region" description="Low complexity" evidence="10">
    <location>
        <begin position="733"/>
        <end position="749"/>
    </location>
</feature>
<feature type="compositionally biased region" description="Polar residues" evidence="10">
    <location>
        <begin position="156"/>
        <end position="173"/>
    </location>
</feature>
<feature type="region of interest" description="Disordered" evidence="10">
    <location>
        <begin position="732"/>
        <end position="760"/>
    </location>
</feature>
<dbReference type="FunFam" id="3.30.50.10:FF:000037">
    <property type="entry name" value="Nuclear hormone receptor FTZ-F1 beta"/>
    <property type="match status" value="1"/>
</dbReference>
<evidence type="ECO:0000313" key="14">
    <source>
        <dbReference type="Proteomes" id="UP000192247"/>
    </source>
</evidence>
<keyword evidence="8" id="KW-0675">Receptor</keyword>
<dbReference type="InterPro" id="IPR001723">
    <property type="entry name" value="Nuclear_hrmn_rcpt"/>
</dbReference>
<feature type="region of interest" description="Disordered" evidence="10">
    <location>
        <begin position="901"/>
        <end position="922"/>
    </location>
</feature>
<dbReference type="GO" id="GO:0005634">
    <property type="term" value="C:nucleus"/>
    <property type="evidence" value="ECO:0007669"/>
    <property type="project" value="UniProtKB-SubCell"/>
</dbReference>
<feature type="compositionally biased region" description="Basic and acidic residues" evidence="10">
    <location>
        <begin position="244"/>
        <end position="256"/>
    </location>
</feature>
<feature type="compositionally biased region" description="Acidic residues" evidence="10">
    <location>
        <begin position="257"/>
        <end position="275"/>
    </location>
</feature>
<evidence type="ECO:0000259" key="11">
    <source>
        <dbReference type="PROSITE" id="PS51030"/>
    </source>
</evidence>
<proteinExistence type="predicted"/>
<dbReference type="GO" id="GO:0008270">
    <property type="term" value="F:zinc ion binding"/>
    <property type="evidence" value="ECO:0007669"/>
    <property type="project" value="UniProtKB-KW"/>
</dbReference>
<dbReference type="AlphaFoldDB" id="A0A1V9XS87"/>
<dbReference type="SMART" id="SM00430">
    <property type="entry name" value="HOLI"/>
    <property type="match status" value="1"/>
</dbReference>
<feature type="compositionally biased region" description="Gly residues" evidence="10">
    <location>
        <begin position="377"/>
        <end position="387"/>
    </location>
</feature>
<feature type="compositionally biased region" description="Basic and acidic residues" evidence="10">
    <location>
        <begin position="656"/>
        <end position="666"/>
    </location>
</feature>
<comment type="subcellular location">
    <subcellularLocation>
        <location evidence="1">Nucleus</location>
    </subcellularLocation>
</comment>
<feature type="compositionally biased region" description="Low complexity" evidence="10">
    <location>
        <begin position="388"/>
        <end position="403"/>
    </location>
</feature>
<keyword evidence="7" id="KW-0804">Transcription</keyword>
<evidence type="ECO:0000256" key="9">
    <source>
        <dbReference type="ARBA" id="ARBA00023242"/>
    </source>
</evidence>
<feature type="domain" description="NR LBD" evidence="12">
    <location>
        <begin position="995"/>
        <end position="1265"/>
    </location>
</feature>
<evidence type="ECO:0000259" key="12">
    <source>
        <dbReference type="PROSITE" id="PS51843"/>
    </source>
</evidence>
<evidence type="ECO:0000256" key="4">
    <source>
        <dbReference type="ARBA" id="ARBA00022833"/>
    </source>
</evidence>
<dbReference type="STRING" id="418985.A0A1V9XS87"/>
<evidence type="ECO:0000256" key="1">
    <source>
        <dbReference type="ARBA" id="ARBA00004123"/>
    </source>
</evidence>
<dbReference type="FunCoup" id="A0A1V9XS87">
    <property type="interactions" value="198"/>
</dbReference>
<keyword evidence="6" id="KW-0238">DNA-binding</keyword>
<feature type="compositionally biased region" description="Basic residues" evidence="10">
    <location>
        <begin position="1010"/>
        <end position="1019"/>
    </location>
</feature>
<dbReference type="InterPro" id="IPR035500">
    <property type="entry name" value="NHR-like_dom_sf"/>
</dbReference>
<feature type="region of interest" description="Disordered" evidence="10">
    <location>
        <begin position="824"/>
        <end position="873"/>
    </location>
</feature>
<feature type="compositionally biased region" description="Gly residues" evidence="10">
    <location>
        <begin position="640"/>
        <end position="649"/>
    </location>
</feature>
<dbReference type="InterPro" id="IPR016355">
    <property type="entry name" value="NR5-like"/>
</dbReference>
<feature type="region of interest" description="Disordered" evidence="10">
    <location>
        <begin position="1037"/>
        <end position="1056"/>
    </location>
</feature>
<accession>A0A1V9XS87</accession>
<dbReference type="PANTHER" id="PTHR24086:SF25">
    <property type="entry name" value="NUCLEAR HORMONE RECEPTOR FTZ-F1 BETA"/>
    <property type="match status" value="1"/>
</dbReference>
<keyword evidence="3" id="KW-0863">Zinc-finger</keyword>
<keyword evidence="2" id="KW-0479">Metal-binding</keyword>
<organism evidence="13 14">
    <name type="scientific">Tropilaelaps mercedesae</name>
    <dbReference type="NCBI Taxonomy" id="418985"/>
    <lineage>
        <taxon>Eukaryota</taxon>
        <taxon>Metazoa</taxon>
        <taxon>Ecdysozoa</taxon>
        <taxon>Arthropoda</taxon>
        <taxon>Chelicerata</taxon>
        <taxon>Arachnida</taxon>
        <taxon>Acari</taxon>
        <taxon>Parasitiformes</taxon>
        <taxon>Mesostigmata</taxon>
        <taxon>Gamasina</taxon>
        <taxon>Dermanyssoidea</taxon>
        <taxon>Laelapidae</taxon>
        <taxon>Tropilaelaps</taxon>
    </lineage>
</organism>
<feature type="compositionally biased region" description="Acidic residues" evidence="10">
    <location>
        <begin position="206"/>
        <end position="217"/>
    </location>
</feature>
<keyword evidence="5" id="KW-0805">Transcription regulation</keyword>
<feature type="compositionally biased region" description="Low complexity" evidence="10">
    <location>
        <begin position="299"/>
        <end position="311"/>
    </location>
</feature>
<evidence type="ECO:0000256" key="3">
    <source>
        <dbReference type="ARBA" id="ARBA00022771"/>
    </source>
</evidence>
<evidence type="ECO:0000256" key="7">
    <source>
        <dbReference type="ARBA" id="ARBA00023163"/>
    </source>
</evidence>
<evidence type="ECO:0008006" key="15">
    <source>
        <dbReference type="Google" id="ProtNLM"/>
    </source>
</evidence>
<dbReference type="Proteomes" id="UP000192247">
    <property type="component" value="Unassembled WGS sequence"/>
</dbReference>
<dbReference type="SMART" id="SM00399">
    <property type="entry name" value="ZnF_C4"/>
    <property type="match status" value="1"/>
</dbReference>
<dbReference type="Pfam" id="PF00105">
    <property type="entry name" value="zf-C4"/>
    <property type="match status" value="1"/>
</dbReference>
<feature type="compositionally biased region" description="Low complexity" evidence="10">
    <location>
        <begin position="119"/>
        <end position="142"/>
    </location>
</feature>
<evidence type="ECO:0000256" key="6">
    <source>
        <dbReference type="ARBA" id="ARBA00023125"/>
    </source>
</evidence>
<feature type="region of interest" description="Disordered" evidence="10">
    <location>
        <begin position="31"/>
        <end position="449"/>
    </location>
</feature>
<evidence type="ECO:0000256" key="8">
    <source>
        <dbReference type="ARBA" id="ARBA00023170"/>
    </source>
</evidence>
<evidence type="ECO:0000256" key="5">
    <source>
        <dbReference type="ARBA" id="ARBA00023015"/>
    </source>
</evidence>
<feature type="compositionally biased region" description="Basic and acidic residues" evidence="10">
    <location>
        <begin position="288"/>
        <end position="297"/>
    </location>
</feature>
<dbReference type="GO" id="GO:0043565">
    <property type="term" value="F:sequence-specific DNA binding"/>
    <property type="evidence" value="ECO:0007669"/>
    <property type="project" value="InterPro"/>
</dbReference>
<feature type="compositionally biased region" description="Gly residues" evidence="10">
    <location>
        <begin position="667"/>
        <end position="679"/>
    </location>
</feature>
<reference evidence="13 14" key="1">
    <citation type="journal article" date="2017" name="Gigascience">
        <title>Draft genome of the honey bee ectoparasitic mite, Tropilaelaps mercedesae, is shaped by the parasitic life history.</title>
        <authorList>
            <person name="Dong X."/>
            <person name="Armstrong S.D."/>
            <person name="Xia D."/>
            <person name="Makepeace B.L."/>
            <person name="Darby A.C."/>
            <person name="Kadowaki T."/>
        </authorList>
    </citation>
    <scope>NUCLEOTIDE SEQUENCE [LARGE SCALE GENOMIC DNA]</scope>
    <source>
        <strain evidence="13">Wuxi-XJTLU</strain>
    </source>
</reference>
<dbReference type="CDD" id="cd06930">
    <property type="entry name" value="NR_LBD_F2"/>
    <property type="match status" value="1"/>
</dbReference>
<evidence type="ECO:0000256" key="10">
    <source>
        <dbReference type="SAM" id="MobiDB-lite"/>
    </source>
</evidence>
<dbReference type="Gene3D" id="1.10.565.10">
    <property type="entry name" value="Retinoid X Receptor"/>
    <property type="match status" value="1"/>
</dbReference>
<feature type="compositionally biased region" description="Basic and acidic residues" evidence="10">
    <location>
        <begin position="978"/>
        <end position="988"/>
    </location>
</feature>
<dbReference type="InterPro" id="IPR001628">
    <property type="entry name" value="Znf_hrmn_rcpt"/>
</dbReference>
<dbReference type="PRINTS" id="PR00047">
    <property type="entry name" value="STROIDFINGER"/>
</dbReference>
<dbReference type="SUPFAM" id="SSF48508">
    <property type="entry name" value="Nuclear receptor ligand-binding domain"/>
    <property type="match status" value="1"/>
</dbReference>
<evidence type="ECO:0000313" key="13">
    <source>
        <dbReference type="EMBL" id="OQR76374.1"/>
    </source>
</evidence>
<feature type="compositionally biased region" description="Gly residues" evidence="10">
    <location>
        <begin position="321"/>
        <end position="339"/>
    </location>
</feature>
<feature type="region of interest" description="Disordered" evidence="10">
    <location>
        <begin position="626"/>
        <end position="700"/>
    </location>
</feature>
<dbReference type="Gene3D" id="3.30.50.10">
    <property type="entry name" value="Erythroid Transcription Factor GATA-1, subunit A"/>
    <property type="match status" value="1"/>
</dbReference>
<comment type="caution">
    <text evidence="13">The sequence shown here is derived from an EMBL/GenBank/DDBJ whole genome shotgun (WGS) entry which is preliminary data.</text>
</comment>
<dbReference type="OrthoDB" id="5984981at2759"/>
<dbReference type="PROSITE" id="PS51843">
    <property type="entry name" value="NR_LBD"/>
    <property type="match status" value="1"/>
</dbReference>
<feature type="compositionally biased region" description="Basic residues" evidence="10">
    <location>
        <begin position="853"/>
        <end position="863"/>
    </location>
</feature>
<feature type="compositionally biased region" description="Low complexity" evidence="10">
    <location>
        <begin position="347"/>
        <end position="366"/>
    </location>
</feature>
<sequence>MVAPCGAALDRSASVHKSCDSEDAEAEVVNAFSSTTEGSTVVSSTRSGGTAMALGETVTDTEDEGENGVVSGETASTKKPAKRGDAHGKRRDVDGAIRPGPLRGTDSIDSGHGAATPVSTTSCSPTMGSSSSGPASACSGPPERSMSWTDEEEHTLPSNNSSTKDLIASTVSSKTHRQANAILTDQHPIETDVSQQIGRQRRLDDHDDSEMEDIEEVETVRIPSDDHDEPDMVLAGTHDVSAAVDERRSGDGRDENNVEDDVDEGHEAGEYEEDDNKPLSLTVAVKTDISKKLRSLRENSANSGAVSSSNGEMPAPVALTGTGGVSNGSGGHRNAGQGGQLRHRGSPRPTSSSSSRSSCYSPSQSPLMQRTATPMYAGGGASSGGSSLGAATSSSTYSPSSSPGVHPLRQLSMNSGTCSDRPERAGGTEGSGTSSGRGSSSASAMSLAEANPPTSTHLFTMGDFAAAALKVAQAQGVMLASGGAISSTVSSHSDESNDYGPHGGGPGVGSELDGAFPSALFSAAGGFSRQQLLSGPCPICGDRISGFHYGIFSCESCKGFFKRTVQNKKHYVCLRGANCTVQVATRKKCPACRFDKCLKMGMKLEAIREDRTRGGRSTYQCSYGGTGFPSLPPTTPPHAGGSGGGGGGMTTPPAVRESHYRGENNRGEGGVNSGGGVNGGHSRESAGPTPPPRSGSAHDTLLSRDIHGHLRVGSEAHLEPIALVHKSNNSVKIPRTSSSSVITSSEPRVASAVKHAPPQHGAATGALAGLSGAAGLGNTLSGAVDPTLGYPPALVTSLLMHPNGHHQLAAMDAAAQTAAAHGGACGSMSVSQSGTGARRGVPSPSPLNEQHHIQHHHHQHGRHTGGAQASMDTMERESNGLAGYQNGSTIAHRLNGNTTTLTITTSSTTSGGSTTNASRRRGSDILSLDDATANDQVLPGVNVGIPQLIQDILSVEHLWHHSERSGNATDGGHNAGGPRDHQREKENHYQPPRNELDEVENQPYQTHHALMSKHERRSQHGSASDSNDAMREDMELGEEAMEATDDPPSAGGTTAGGAGAANDLLSSLCNIADHRLYKIVKWCKSLPLFRDIAVDDQIALLINSWCELLLLACCFRSMATTSGCHGGRPAELKVGRGRSVSLAQARQCGMGPVVERMLNLTDLLRRLKVDHCEFVCLKVIVLLTSDASGLQDAEQVRAAKRRVLEALQSYTAAHSPAEPAKFGELLLAIPELERACQLSKESLAASRQQAAKSRGDAAPGFNLLMELLRGDH</sequence>
<keyword evidence="9" id="KW-0539">Nucleus</keyword>
<gene>
    <name evidence="13" type="ORF">BIW11_07819</name>
</gene>
<dbReference type="InParanoid" id="A0A1V9XS87"/>
<feature type="compositionally biased region" description="Basic and acidic residues" evidence="10">
    <location>
        <begin position="82"/>
        <end position="95"/>
    </location>
</feature>
<dbReference type="GO" id="GO:0004879">
    <property type="term" value="F:nuclear receptor activity"/>
    <property type="evidence" value="ECO:0007669"/>
    <property type="project" value="InterPro"/>
</dbReference>
<feature type="compositionally biased region" description="Low complexity" evidence="10">
    <location>
        <begin position="901"/>
        <end position="917"/>
    </location>
</feature>
<feature type="compositionally biased region" description="Low complexity" evidence="10">
    <location>
        <begin position="33"/>
        <end position="58"/>
    </location>
</feature>
<dbReference type="CDD" id="cd07167">
    <property type="entry name" value="NR_DBD_Lrh-1_like"/>
    <property type="match status" value="1"/>
</dbReference>
<feature type="region of interest" description="Disordered" evidence="10">
    <location>
        <begin position="963"/>
        <end position="1030"/>
    </location>
</feature>